<dbReference type="Proteomes" id="UP000297245">
    <property type="component" value="Unassembled WGS sequence"/>
</dbReference>
<evidence type="ECO:0000259" key="1">
    <source>
        <dbReference type="Pfam" id="PF12776"/>
    </source>
</evidence>
<dbReference type="AlphaFoldDB" id="A0A4S8KK84"/>
<sequence length="53" mass="6082">MLSKFKAEFRVVSTLRTLSGFGWDDTRKMVIATDEVWDAYLVVLSIPSLLIVY</sequence>
<evidence type="ECO:0000313" key="3">
    <source>
        <dbReference type="Proteomes" id="UP000297245"/>
    </source>
</evidence>
<name>A0A4S8KK84_DENBC</name>
<reference evidence="2 3" key="1">
    <citation type="journal article" date="2019" name="Nat. Ecol. Evol.">
        <title>Megaphylogeny resolves global patterns of mushroom evolution.</title>
        <authorList>
            <person name="Varga T."/>
            <person name="Krizsan K."/>
            <person name="Foldi C."/>
            <person name="Dima B."/>
            <person name="Sanchez-Garcia M."/>
            <person name="Sanchez-Ramirez S."/>
            <person name="Szollosi G.J."/>
            <person name="Szarkandi J.G."/>
            <person name="Papp V."/>
            <person name="Albert L."/>
            <person name="Andreopoulos W."/>
            <person name="Angelini C."/>
            <person name="Antonin V."/>
            <person name="Barry K.W."/>
            <person name="Bougher N.L."/>
            <person name="Buchanan P."/>
            <person name="Buyck B."/>
            <person name="Bense V."/>
            <person name="Catcheside P."/>
            <person name="Chovatia M."/>
            <person name="Cooper J."/>
            <person name="Damon W."/>
            <person name="Desjardin D."/>
            <person name="Finy P."/>
            <person name="Geml J."/>
            <person name="Haridas S."/>
            <person name="Hughes K."/>
            <person name="Justo A."/>
            <person name="Karasinski D."/>
            <person name="Kautmanova I."/>
            <person name="Kiss B."/>
            <person name="Kocsube S."/>
            <person name="Kotiranta H."/>
            <person name="LaButti K.M."/>
            <person name="Lechner B.E."/>
            <person name="Liimatainen K."/>
            <person name="Lipzen A."/>
            <person name="Lukacs Z."/>
            <person name="Mihaltcheva S."/>
            <person name="Morgado L.N."/>
            <person name="Niskanen T."/>
            <person name="Noordeloos M.E."/>
            <person name="Ohm R.A."/>
            <person name="Ortiz-Santana B."/>
            <person name="Ovrebo C."/>
            <person name="Racz N."/>
            <person name="Riley R."/>
            <person name="Savchenko A."/>
            <person name="Shiryaev A."/>
            <person name="Soop K."/>
            <person name="Spirin V."/>
            <person name="Szebenyi C."/>
            <person name="Tomsovsky M."/>
            <person name="Tulloss R.E."/>
            <person name="Uehling J."/>
            <person name="Grigoriev I.V."/>
            <person name="Vagvolgyi C."/>
            <person name="Papp T."/>
            <person name="Martin F.M."/>
            <person name="Miettinen O."/>
            <person name="Hibbett D.S."/>
            <person name="Nagy L.G."/>
        </authorList>
    </citation>
    <scope>NUCLEOTIDE SEQUENCE [LARGE SCALE GENOMIC DNA]</scope>
    <source>
        <strain evidence="2 3">CBS 962.96</strain>
    </source>
</reference>
<keyword evidence="3" id="KW-1185">Reference proteome</keyword>
<gene>
    <name evidence="2" type="ORF">K435DRAFT_706161</name>
</gene>
<accession>A0A4S8KK84</accession>
<proteinExistence type="predicted"/>
<feature type="domain" description="Myb/SANT-like" evidence="1">
    <location>
        <begin position="3"/>
        <end position="40"/>
    </location>
</feature>
<dbReference type="Pfam" id="PF12776">
    <property type="entry name" value="Myb_DNA-bind_3"/>
    <property type="match status" value="1"/>
</dbReference>
<protein>
    <recommendedName>
        <fullName evidence="1">Myb/SANT-like domain-containing protein</fullName>
    </recommendedName>
</protein>
<evidence type="ECO:0000313" key="2">
    <source>
        <dbReference type="EMBL" id="THU75897.1"/>
    </source>
</evidence>
<organism evidence="2 3">
    <name type="scientific">Dendrothele bispora (strain CBS 962.96)</name>
    <dbReference type="NCBI Taxonomy" id="1314807"/>
    <lineage>
        <taxon>Eukaryota</taxon>
        <taxon>Fungi</taxon>
        <taxon>Dikarya</taxon>
        <taxon>Basidiomycota</taxon>
        <taxon>Agaricomycotina</taxon>
        <taxon>Agaricomycetes</taxon>
        <taxon>Agaricomycetidae</taxon>
        <taxon>Agaricales</taxon>
        <taxon>Agaricales incertae sedis</taxon>
        <taxon>Dendrothele</taxon>
    </lineage>
</organism>
<dbReference type="EMBL" id="ML181405">
    <property type="protein sequence ID" value="THU75897.1"/>
    <property type="molecule type" value="Genomic_DNA"/>
</dbReference>
<dbReference type="InterPro" id="IPR024752">
    <property type="entry name" value="Myb/SANT-like_dom"/>
</dbReference>